<dbReference type="InterPro" id="IPR003029">
    <property type="entry name" value="S1_domain"/>
</dbReference>
<gene>
    <name evidence="2" type="ORF">TrCOL_g10335</name>
</gene>
<comment type="caution">
    <text evidence="2">The sequence shown here is derived from an EMBL/GenBank/DDBJ whole genome shotgun (WGS) entry which is preliminary data.</text>
</comment>
<accession>A0A9W7G7J2</accession>
<dbReference type="OrthoDB" id="995477at2759"/>
<evidence type="ECO:0000313" key="3">
    <source>
        <dbReference type="Proteomes" id="UP001165065"/>
    </source>
</evidence>
<dbReference type="InterPro" id="IPR050437">
    <property type="entry name" value="Ribos_protein_bS1-like"/>
</dbReference>
<dbReference type="AlphaFoldDB" id="A0A9W7G7J2"/>
<dbReference type="GO" id="GO:0003729">
    <property type="term" value="F:mRNA binding"/>
    <property type="evidence" value="ECO:0007669"/>
    <property type="project" value="TreeGrafter"/>
</dbReference>
<dbReference type="PANTHER" id="PTHR10724:SF10">
    <property type="entry name" value="S1 RNA-BINDING DOMAIN-CONTAINING PROTEIN 1"/>
    <property type="match status" value="1"/>
</dbReference>
<name>A0A9W7G7J2_9STRA</name>
<dbReference type="PROSITE" id="PS50126">
    <property type="entry name" value="S1"/>
    <property type="match status" value="2"/>
</dbReference>
<dbReference type="SUPFAM" id="SSF50249">
    <property type="entry name" value="Nucleic acid-binding proteins"/>
    <property type="match status" value="2"/>
</dbReference>
<dbReference type="GO" id="GO:0003735">
    <property type="term" value="F:structural constituent of ribosome"/>
    <property type="evidence" value="ECO:0007669"/>
    <property type="project" value="TreeGrafter"/>
</dbReference>
<protein>
    <recommendedName>
        <fullName evidence="1">S1 motif domain-containing protein</fullName>
    </recommendedName>
</protein>
<sequence length="205" mass="22804">MSLRRKRGERVDRKFGLGDNSERGQLTNLKVGDTLSGRVISLVPHGAYIDVNCERDVLLHVRDMSDTEFVGRPDEVVTPGMDLDLWVKYAEDGKVGLTLIEGSTGSKDAQEDGIPLSDLTVDDELWGVVVKVTNFGAFVDCGLKEFGWLHFMDHPDSPVMQGSKPNEYIKVGERVRVWVKNIEEDKGRVGLRGYRGEGAVVLGWD</sequence>
<proteinExistence type="predicted"/>
<dbReference type="InterPro" id="IPR012340">
    <property type="entry name" value="NA-bd_OB-fold"/>
</dbReference>
<organism evidence="2 3">
    <name type="scientific">Triparma columacea</name>
    <dbReference type="NCBI Taxonomy" id="722753"/>
    <lineage>
        <taxon>Eukaryota</taxon>
        <taxon>Sar</taxon>
        <taxon>Stramenopiles</taxon>
        <taxon>Ochrophyta</taxon>
        <taxon>Bolidophyceae</taxon>
        <taxon>Parmales</taxon>
        <taxon>Triparmaceae</taxon>
        <taxon>Triparma</taxon>
    </lineage>
</organism>
<evidence type="ECO:0000313" key="2">
    <source>
        <dbReference type="EMBL" id="GMI35532.1"/>
    </source>
</evidence>
<evidence type="ECO:0000259" key="1">
    <source>
        <dbReference type="PROSITE" id="PS50126"/>
    </source>
</evidence>
<dbReference type="GO" id="GO:0006412">
    <property type="term" value="P:translation"/>
    <property type="evidence" value="ECO:0007669"/>
    <property type="project" value="TreeGrafter"/>
</dbReference>
<dbReference type="Proteomes" id="UP001165065">
    <property type="component" value="Unassembled WGS sequence"/>
</dbReference>
<dbReference type="PANTHER" id="PTHR10724">
    <property type="entry name" value="30S RIBOSOMAL PROTEIN S1"/>
    <property type="match status" value="1"/>
</dbReference>
<reference evidence="3" key="1">
    <citation type="journal article" date="2023" name="Commun. Biol.">
        <title>Genome analysis of Parmales, the sister group of diatoms, reveals the evolutionary specialization of diatoms from phago-mixotrophs to photoautotrophs.</title>
        <authorList>
            <person name="Ban H."/>
            <person name="Sato S."/>
            <person name="Yoshikawa S."/>
            <person name="Yamada K."/>
            <person name="Nakamura Y."/>
            <person name="Ichinomiya M."/>
            <person name="Sato N."/>
            <person name="Blanc-Mathieu R."/>
            <person name="Endo H."/>
            <person name="Kuwata A."/>
            <person name="Ogata H."/>
        </authorList>
    </citation>
    <scope>NUCLEOTIDE SEQUENCE [LARGE SCALE GENOMIC DNA]</scope>
</reference>
<dbReference type="EMBL" id="BRYA01000055">
    <property type="protein sequence ID" value="GMI35532.1"/>
    <property type="molecule type" value="Genomic_DNA"/>
</dbReference>
<dbReference type="SMART" id="SM00316">
    <property type="entry name" value="S1"/>
    <property type="match status" value="2"/>
</dbReference>
<dbReference type="Pfam" id="PF00575">
    <property type="entry name" value="S1"/>
    <property type="match status" value="2"/>
</dbReference>
<feature type="domain" description="S1 motif" evidence="1">
    <location>
        <begin position="32"/>
        <end position="100"/>
    </location>
</feature>
<feature type="domain" description="S1 motif" evidence="1">
    <location>
        <begin position="122"/>
        <end position="194"/>
    </location>
</feature>
<keyword evidence="3" id="KW-1185">Reference proteome</keyword>
<dbReference type="Gene3D" id="2.40.50.140">
    <property type="entry name" value="Nucleic acid-binding proteins"/>
    <property type="match status" value="2"/>
</dbReference>